<feature type="region of interest" description="Disordered" evidence="1">
    <location>
        <begin position="98"/>
        <end position="118"/>
    </location>
</feature>
<feature type="region of interest" description="Disordered" evidence="1">
    <location>
        <begin position="1"/>
        <end position="22"/>
    </location>
</feature>
<dbReference type="Proteomes" id="UP000011083">
    <property type="component" value="Unassembled WGS sequence"/>
</dbReference>
<gene>
    <name evidence="2" type="ORF">ACA1_369760</name>
</gene>
<keyword evidence="3" id="KW-1185">Reference proteome</keyword>
<evidence type="ECO:0000256" key="1">
    <source>
        <dbReference type="SAM" id="MobiDB-lite"/>
    </source>
</evidence>
<dbReference type="GeneID" id="14918970"/>
<organism evidence="2 3">
    <name type="scientific">Acanthamoeba castellanii (strain ATCC 30010 / Neff)</name>
    <dbReference type="NCBI Taxonomy" id="1257118"/>
    <lineage>
        <taxon>Eukaryota</taxon>
        <taxon>Amoebozoa</taxon>
        <taxon>Discosea</taxon>
        <taxon>Longamoebia</taxon>
        <taxon>Centramoebida</taxon>
        <taxon>Acanthamoebidae</taxon>
        <taxon>Acanthamoeba</taxon>
    </lineage>
</organism>
<evidence type="ECO:0000313" key="2">
    <source>
        <dbReference type="EMBL" id="ELR18233.1"/>
    </source>
</evidence>
<accession>L8H0E2</accession>
<feature type="region of interest" description="Disordered" evidence="1">
    <location>
        <begin position="62"/>
        <end position="85"/>
    </location>
</feature>
<evidence type="ECO:0000313" key="3">
    <source>
        <dbReference type="Proteomes" id="UP000011083"/>
    </source>
</evidence>
<protein>
    <submittedName>
        <fullName evidence="2">Uncharacterized protein</fullName>
    </submittedName>
</protein>
<proteinExistence type="predicted"/>
<reference evidence="2 3" key="1">
    <citation type="journal article" date="2013" name="Genome Biol.">
        <title>Genome of Acanthamoeba castellanii highlights extensive lateral gene transfer and early evolution of tyrosine kinase signaling.</title>
        <authorList>
            <person name="Clarke M."/>
            <person name="Lohan A.J."/>
            <person name="Liu B."/>
            <person name="Lagkouvardos I."/>
            <person name="Roy S."/>
            <person name="Zafar N."/>
            <person name="Bertelli C."/>
            <person name="Schilde C."/>
            <person name="Kianianmomeni A."/>
            <person name="Burglin T.R."/>
            <person name="Frech C."/>
            <person name="Turcotte B."/>
            <person name="Kopec K.O."/>
            <person name="Synnott J.M."/>
            <person name="Choo C."/>
            <person name="Paponov I."/>
            <person name="Finkler A."/>
            <person name="Soon Heng Tan C."/>
            <person name="Hutchins A.P."/>
            <person name="Weinmeier T."/>
            <person name="Rattei T."/>
            <person name="Chu J.S."/>
            <person name="Gimenez G."/>
            <person name="Irimia M."/>
            <person name="Rigden D.J."/>
            <person name="Fitzpatrick D.A."/>
            <person name="Lorenzo-Morales J."/>
            <person name="Bateman A."/>
            <person name="Chiu C.H."/>
            <person name="Tang P."/>
            <person name="Hegemann P."/>
            <person name="Fromm H."/>
            <person name="Raoult D."/>
            <person name="Greub G."/>
            <person name="Miranda-Saavedra D."/>
            <person name="Chen N."/>
            <person name="Nash P."/>
            <person name="Ginger M.L."/>
            <person name="Horn M."/>
            <person name="Schaap P."/>
            <person name="Caler L."/>
            <person name="Loftus B."/>
        </authorList>
    </citation>
    <scope>NUCLEOTIDE SEQUENCE [LARGE SCALE GENOMIC DNA]</scope>
    <source>
        <strain evidence="2 3">Neff</strain>
    </source>
</reference>
<name>L8H0E2_ACACF</name>
<dbReference type="RefSeq" id="XP_004340253.1">
    <property type="nucleotide sequence ID" value="XM_004340205.1"/>
</dbReference>
<dbReference type="EMBL" id="KB007960">
    <property type="protein sequence ID" value="ELR18233.1"/>
    <property type="molecule type" value="Genomic_DNA"/>
</dbReference>
<feature type="compositionally biased region" description="Polar residues" evidence="1">
    <location>
        <begin position="1"/>
        <end position="11"/>
    </location>
</feature>
<dbReference type="AlphaFoldDB" id="L8H0E2"/>
<dbReference type="KEGG" id="acan:ACA1_369760"/>
<sequence length="186" mass="20882">MGNTNATSASVEQEVKNVLESNEEVSNEMLASLMWDSPPEALLAALKEEDFGLSEFVWLDKKDKSESDNSHERNQKSSEGDEARARRIAEIRRRVEEEVARRRKEMAQQEEEAEKRAKRKNLADNALVLQCAHCSAPITKGVNVIAATAANGKVYCKAHSTQLLKARAYEQKAAKQQKPRHGKRAH</sequence>
<dbReference type="VEuPathDB" id="AmoebaDB:ACA1_369760"/>